<reference evidence="1" key="1">
    <citation type="submission" date="2014-11" db="EMBL/GenBank/DDBJ databases">
        <authorList>
            <person name="Amaro Gonzalez C."/>
        </authorList>
    </citation>
    <scope>NUCLEOTIDE SEQUENCE</scope>
</reference>
<proteinExistence type="predicted"/>
<dbReference type="AlphaFoldDB" id="A0A0E9XFM0"/>
<name>A0A0E9XFM0_ANGAN</name>
<accession>A0A0E9XFM0</accession>
<dbReference type="EMBL" id="GBXM01007040">
    <property type="protein sequence ID" value="JAI01538.1"/>
    <property type="molecule type" value="Transcribed_RNA"/>
</dbReference>
<organism evidence="1">
    <name type="scientific">Anguilla anguilla</name>
    <name type="common">European freshwater eel</name>
    <name type="synonym">Muraena anguilla</name>
    <dbReference type="NCBI Taxonomy" id="7936"/>
    <lineage>
        <taxon>Eukaryota</taxon>
        <taxon>Metazoa</taxon>
        <taxon>Chordata</taxon>
        <taxon>Craniata</taxon>
        <taxon>Vertebrata</taxon>
        <taxon>Euteleostomi</taxon>
        <taxon>Actinopterygii</taxon>
        <taxon>Neopterygii</taxon>
        <taxon>Teleostei</taxon>
        <taxon>Anguilliformes</taxon>
        <taxon>Anguillidae</taxon>
        <taxon>Anguilla</taxon>
    </lineage>
</organism>
<protein>
    <submittedName>
        <fullName evidence="1">Uncharacterized protein</fullName>
    </submittedName>
</protein>
<sequence>MLALPVQSASLSAKRFVSFQMSKIQSNYLSQLDFKGEDYSSFAGATF</sequence>
<reference evidence="1" key="2">
    <citation type="journal article" date="2015" name="Fish Shellfish Immunol.">
        <title>Early steps in the European eel (Anguilla anguilla)-Vibrio vulnificus interaction in the gills: Role of the RtxA13 toxin.</title>
        <authorList>
            <person name="Callol A."/>
            <person name="Pajuelo D."/>
            <person name="Ebbesson L."/>
            <person name="Teles M."/>
            <person name="MacKenzie S."/>
            <person name="Amaro C."/>
        </authorList>
    </citation>
    <scope>NUCLEOTIDE SEQUENCE</scope>
</reference>
<evidence type="ECO:0000313" key="1">
    <source>
        <dbReference type="EMBL" id="JAI01538.1"/>
    </source>
</evidence>